<keyword evidence="4" id="KW-0949">S-adenosyl-L-methionine</keyword>
<accession>A0ABY9BZB8</accession>
<gene>
    <name evidence="5" type="ORF">VitviT2T_007642</name>
</gene>
<protein>
    <recommendedName>
        <fullName evidence="7">Thiol methyltransferase 2</fullName>
    </recommendedName>
</protein>
<keyword evidence="1" id="KW-0597">Phosphoprotein</keyword>
<dbReference type="CDD" id="cd02440">
    <property type="entry name" value="AdoMet_MTases"/>
    <property type="match status" value="2"/>
</dbReference>
<dbReference type="SUPFAM" id="SSF53335">
    <property type="entry name" value="S-adenosyl-L-methionine-dependent methyltransferases"/>
    <property type="match status" value="2"/>
</dbReference>
<evidence type="ECO:0000256" key="4">
    <source>
        <dbReference type="ARBA" id="ARBA00022691"/>
    </source>
</evidence>
<evidence type="ECO:0000313" key="5">
    <source>
        <dbReference type="EMBL" id="WJZ88333.1"/>
    </source>
</evidence>
<dbReference type="PANTHER" id="PTHR32183:SF11">
    <property type="entry name" value="THIOL METHYLTRANSFERASE 2-RELATED"/>
    <property type="match status" value="1"/>
</dbReference>
<sequence length="498" mass="55319">MANDSTSIESNSELQKISQVIGSGFNGSWEEKWQQGLTPWDLGKATPIIEHLHQAGALPNGRTLIPGCGRGYDVVAIACPERFVVGLDISDSAIKKAKESSSSSWNASHFIFLKADFFTWNPTELFDLIIDYTFFCAIEPDMRPAWASRMQQLLKPDGELLTLMFPISDHTGGPPYKVSIADYEKVLHPMRFKAVSIVDNEMAIGSRKGREKLGRPKRAYEARSEEFRISDWVCGWMGLCVPSGRISGGVCGLLSGRSLTWAKNLGVSTTQLRMSNNGSSIESNPKVQKLNQIIGSDSAGGWEKSWQQGHTPWDLGKPTPIIQHLHQTGTLPSGKTLVPGCGCGYDVVTIACPERFVVGLDISDSAIKKAKELSSSLWNANHFTFLKEDFFTWNPTELFDLIFDYTFFCAIEPDMRSVWAKRMRHLLKPDGELLTLMFPISDHAGGPPYKVSVADYEEVLHPMGFKAVSIVDNKMAIGPRKGREKLGRWKRTPSKSLL</sequence>
<dbReference type="EMBL" id="CP126652">
    <property type="protein sequence ID" value="WJZ88333.1"/>
    <property type="molecule type" value="Genomic_DNA"/>
</dbReference>
<reference evidence="5 6" key="1">
    <citation type="journal article" date="2023" name="Hortic Res">
        <title>The complete reference genome for grapevine (Vitis vinifera L.) genetics and breeding.</title>
        <authorList>
            <person name="Shi X."/>
            <person name="Cao S."/>
            <person name="Wang X."/>
            <person name="Huang S."/>
            <person name="Wang Y."/>
            <person name="Liu Z."/>
            <person name="Liu W."/>
            <person name="Leng X."/>
            <person name="Peng Y."/>
            <person name="Wang N."/>
            <person name="Wang Y."/>
            <person name="Ma Z."/>
            <person name="Xu X."/>
            <person name="Zhang F."/>
            <person name="Xue H."/>
            <person name="Zhong H."/>
            <person name="Wang Y."/>
            <person name="Zhang K."/>
            <person name="Velt A."/>
            <person name="Avia K."/>
            <person name="Holtgrawe D."/>
            <person name="Grimplet J."/>
            <person name="Matus J.T."/>
            <person name="Ware D."/>
            <person name="Wu X."/>
            <person name="Wang H."/>
            <person name="Liu C."/>
            <person name="Fang Y."/>
            <person name="Rustenholz C."/>
            <person name="Cheng Z."/>
            <person name="Xiao H."/>
            <person name="Zhou Y."/>
        </authorList>
    </citation>
    <scope>NUCLEOTIDE SEQUENCE [LARGE SCALE GENOMIC DNA]</scope>
    <source>
        <strain evidence="6">cv. Pinot noir / PN40024</strain>
        <tissue evidence="5">Leaf</tissue>
    </source>
</reference>
<name>A0ABY9BZB8_VITVI</name>
<evidence type="ECO:0008006" key="7">
    <source>
        <dbReference type="Google" id="ProtNLM"/>
    </source>
</evidence>
<dbReference type="Gene3D" id="3.40.50.150">
    <property type="entry name" value="Vaccinia Virus protein VP39"/>
    <property type="match status" value="2"/>
</dbReference>
<dbReference type="PANTHER" id="PTHR32183">
    <property type="match status" value="1"/>
</dbReference>
<keyword evidence="3" id="KW-0808">Transferase</keyword>
<dbReference type="PROSITE" id="PS51585">
    <property type="entry name" value="SAM_MT_TPMT"/>
    <property type="match status" value="2"/>
</dbReference>
<keyword evidence="6" id="KW-1185">Reference proteome</keyword>
<evidence type="ECO:0000256" key="3">
    <source>
        <dbReference type="ARBA" id="ARBA00022679"/>
    </source>
</evidence>
<dbReference type="Proteomes" id="UP001227230">
    <property type="component" value="Chromosome 5"/>
</dbReference>
<evidence type="ECO:0000256" key="1">
    <source>
        <dbReference type="ARBA" id="ARBA00022553"/>
    </source>
</evidence>
<dbReference type="InterPro" id="IPR008854">
    <property type="entry name" value="TPMT"/>
</dbReference>
<dbReference type="InterPro" id="IPR029063">
    <property type="entry name" value="SAM-dependent_MTases_sf"/>
</dbReference>
<organism evidence="5 6">
    <name type="scientific">Vitis vinifera</name>
    <name type="common">Grape</name>
    <dbReference type="NCBI Taxonomy" id="29760"/>
    <lineage>
        <taxon>Eukaryota</taxon>
        <taxon>Viridiplantae</taxon>
        <taxon>Streptophyta</taxon>
        <taxon>Embryophyta</taxon>
        <taxon>Tracheophyta</taxon>
        <taxon>Spermatophyta</taxon>
        <taxon>Magnoliopsida</taxon>
        <taxon>eudicotyledons</taxon>
        <taxon>Gunneridae</taxon>
        <taxon>Pentapetalae</taxon>
        <taxon>rosids</taxon>
        <taxon>Vitales</taxon>
        <taxon>Vitaceae</taxon>
        <taxon>Viteae</taxon>
        <taxon>Vitis</taxon>
    </lineage>
</organism>
<evidence type="ECO:0000313" key="6">
    <source>
        <dbReference type="Proteomes" id="UP001227230"/>
    </source>
</evidence>
<dbReference type="Pfam" id="PF05724">
    <property type="entry name" value="TPMT"/>
    <property type="match status" value="2"/>
</dbReference>
<keyword evidence="2" id="KW-0489">Methyltransferase</keyword>
<evidence type="ECO:0000256" key="2">
    <source>
        <dbReference type="ARBA" id="ARBA00022603"/>
    </source>
</evidence>
<proteinExistence type="predicted"/>